<protein>
    <submittedName>
        <fullName evidence="2">Uncharacterized protein</fullName>
    </submittedName>
</protein>
<dbReference type="KEGG" id="kpin:30169940"/>
<feature type="compositionally biased region" description="Polar residues" evidence="1">
    <location>
        <begin position="585"/>
        <end position="616"/>
    </location>
</feature>
<dbReference type="GeneID" id="30169940"/>
<dbReference type="RefSeq" id="XP_019013503.1">
    <property type="nucleotide sequence ID" value="XM_019153342.1"/>
</dbReference>
<feature type="compositionally biased region" description="Polar residues" evidence="1">
    <location>
        <begin position="287"/>
        <end position="307"/>
    </location>
</feature>
<reference evidence="3" key="4">
    <citation type="submission" date="2024-02" db="EMBL/GenBank/DDBJ databases">
        <title>Comparative genomics of Cryptococcus and Kwoniella reveals pathogenesis evolution and contrasting modes of karyotype evolution via chromosome fusion or intercentromeric recombination.</title>
        <authorList>
            <person name="Coelho M.A."/>
            <person name="David-Palma M."/>
            <person name="Shea T."/>
            <person name="Bowers K."/>
            <person name="McGinley-Smith S."/>
            <person name="Mohammad A.W."/>
            <person name="Gnirke A."/>
            <person name="Yurkov A.M."/>
            <person name="Nowrousian M."/>
            <person name="Sun S."/>
            <person name="Cuomo C.A."/>
            <person name="Heitman J."/>
        </authorList>
    </citation>
    <scope>NUCLEOTIDE SEQUENCE</scope>
    <source>
        <strain evidence="3">CBS 10737</strain>
    </source>
</reference>
<feature type="compositionally biased region" description="Polar residues" evidence="1">
    <location>
        <begin position="716"/>
        <end position="733"/>
    </location>
</feature>
<dbReference type="STRING" id="1296096.A0A1B9IA09"/>
<evidence type="ECO:0000313" key="4">
    <source>
        <dbReference type="Proteomes" id="UP000094020"/>
    </source>
</evidence>
<feature type="compositionally biased region" description="Polar residues" evidence="1">
    <location>
        <begin position="665"/>
        <end position="676"/>
    </location>
</feature>
<evidence type="ECO:0000256" key="1">
    <source>
        <dbReference type="SAM" id="MobiDB-lite"/>
    </source>
</evidence>
<dbReference type="AlphaFoldDB" id="A0A1B9IA09"/>
<feature type="compositionally biased region" description="Polar residues" evidence="1">
    <location>
        <begin position="322"/>
        <end position="333"/>
    </location>
</feature>
<dbReference type="Gene3D" id="1.10.20.10">
    <property type="entry name" value="Histone, subunit A"/>
    <property type="match status" value="1"/>
</dbReference>
<name>A0A1B9IA09_9TREE</name>
<evidence type="ECO:0000313" key="3">
    <source>
        <dbReference type="EMBL" id="WWC69484.1"/>
    </source>
</evidence>
<reference evidence="3" key="2">
    <citation type="submission" date="2013-07" db="EMBL/GenBank/DDBJ databases">
        <authorList>
            <consortium name="The Broad Institute Genome Sequencing Platform"/>
            <person name="Cuomo C."/>
            <person name="Litvintseva A."/>
            <person name="Chen Y."/>
            <person name="Heitman J."/>
            <person name="Sun S."/>
            <person name="Springer D."/>
            <person name="Dromer F."/>
            <person name="Young S.K."/>
            <person name="Zeng Q."/>
            <person name="Gargeya S."/>
            <person name="Fitzgerald M."/>
            <person name="Abouelleil A."/>
            <person name="Alvarado L."/>
            <person name="Berlin A.M."/>
            <person name="Chapman S.B."/>
            <person name="Dewar J."/>
            <person name="Goldberg J."/>
            <person name="Griggs A."/>
            <person name="Gujja S."/>
            <person name="Hansen M."/>
            <person name="Howarth C."/>
            <person name="Imamovic A."/>
            <person name="Larimer J."/>
            <person name="McCowan C."/>
            <person name="Murphy C."/>
            <person name="Pearson M."/>
            <person name="Priest M."/>
            <person name="Roberts A."/>
            <person name="Saif S."/>
            <person name="Shea T."/>
            <person name="Sykes S."/>
            <person name="Wortman J."/>
            <person name="Nusbaum C."/>
            <person name="Birren B."/>
        </authorList>
    </citation>
    <scope>NUCLEOTIDE SEQUENCE</scope>
    <source>
        <strain evidence="3">CBS 10737</strain>
    </source>
</reference>
<reference evidence="2" key="3">
    <citation type="submission" date="2016-07" db="EMBL/GenBank/DDBJ databases">
        <title>Evolution of pathogenesis and genome organization in the Tremellales.</title>
        <authorList>
            <person name="Cuomo C."/>
            <person name="Litvintseva A."/>
            <person name="Heitman J."/>
            <person name="Chen Y."/>
            <person name="Sun S."/>
            <person name="Springer D."/>
            <person name="Dromer F."/>
            <person name="Young S."/>
            <person name="Zeng Q."/>
            <person name="Chapman S."/>
            <person name="Gujja S."/>
            <person name="Saif S."/>
            <person name="Birren B."/>
        </authorList>
    </citation>
    <scope>NUCLEOTIDE SEQUENCE</scope>
    <source>
        <strain evidence="2">CBS 10737</strain>
    </source>
</reference>
<keyword evidence="4" id="KW-1185">Reference proteome</keyword>
<dbReference type="EMBL" id="KI894008">
    <property type="protein sequence ID" value="OCF52284.1"/>
    <property type="molecule type" value="Genomic_DNA"/>
</dbReference>
<organism evidence="2">
    <name type="scientific">Kwoniella pini CBS 10737</name>
    <dbReference type="NCBI Taxonomy" id="1296096"/>
    <lineage>
        <taxon>Eukaryota</taxon>
        <taxon>Fungi</taxon>
        <taxon>Dikarya</taxon>
        <taxon>Basidiomycota</taxon>
        <taxon>Agaricomycotina</taxon>
        <taxon>Tremellomycetes</taxon>
        <taxon>Tremellales</taxon>
        <taxon>Cryptococcaceae</taxon>
        <taxon>Kwoniella</taxon>
    </lineage>
</organism>
<feature type="region of interest" description="Disordered" evidence="1">
    <location>
        <begin position="394"/>
        <end position="826"/>
    </location>
</feature>
<feature type="compositionally biased region" description="Basic and acidic residues" evidence="1">
    <location>
        <begin position="568"/>
        <end position="581"/>
    </location>
</feature>
<dbReference type="EMBL" id="CP144522">
    <property type="protein sequence ID" value="WWC69484.1"/>
    <property type="molecule type" value="Genomic_DNA"/>
</dbReference>
<proteinExistence type="predicted"/>
<feature type="compositionally biased region" description="Polar residues" evidence="1">
    <location>
        <begin position="811"/>
        <end position="825"/>
    </location>
</feature>
<reference evidence="2" key="1">
    <citation type="submission" date="2013-07" db="EMBL/GenBank/DDBJ databases">
        <title>The Genome Sequence of Cryptococcus pinus CBS10737.</title>
        <authorList>
            <consortium name="The Broad Institute Genome Sequencing Platform"/>
            <person name="Cuomo C."/>
            <person name="Litvintseva A."/>
            <person name="Chen Y."/>
            <person name="Heitman J."/>
            <person name="Sun S."/>
            <person name="Springer D."/>
            <person name="Dromer F."/>
            <person name="Young S.K."/>
            <person name="Zeng Q."/>
            <person name="Gargeya S."/>
            <person name="Fitzgerald M."/>
            <person name="Abouelleil A."/>
            <person name="Alvarado L."/>
            <person name="Berlin A.M."/>
            <person name="Chapman S.B."/>
            <person name="Dewar J."/>
            <person name="Goldberg J."/>
            <person name="Griggs A."/>
            <person name="Gujja S."/>
            <person name="Hansen M."/>
            <person name="Howarth C."/>
            <person name="Imamovic A."/>
            <person name="Larimer J."/>
            <person name="McCowan C."/>
            <person name="Murphy C."/>
            <person name="Pearson M."/>
            <person name="Priest M."/>
            <person name="Roberts A."/>
            <person name="Saif S."/>
            <person name="Shea T."/>
            <person name="Sykes S."/>
            <person name="Wortman J."/>
            <person name="Nusbaum C."/>
            <person name="Birren B."/>
        </authorList>
    </citation>
    <scope>NUCLEOTIDE SEQUENCE [LARGE SCALE GENOMIC DNA]</scope>
    <source>
        <strain evidence="2">CBS 10737</strain>
    </source>
</reference>
<feature type="compositionally biased region" description="Polar residues" evidence="1">
    <location>
        <begin position="425"/>
        <end position="438"/>
    </location>
</feature>
<feature type="region of interest" description="Disordered" evidence="1">
    <location>
        <begin position="241"/>
        <end position="352"/>
    </location>
</feature>
<dbReference type="OrthoDB" id="5382203at2759"/>
<feature type="compositionally biased region" description="Polar residues" evidence="1">
    <location>
        <begin position="523"/>
        <end position="538"/>
    </location>
</feature>
<dbReference type="InterPro" id="IPR009072">
    <property type="entry name" value="Histone-fold"/>
</dbReference>
<evidence type="ECO:0000313" key="2">
    <source>
        <dbReference type="EMBL" id="OCF52284.1"/>
    </source>
</evidence>
<sequence>MSTPAEYLSQISANALISDLRPTTLSLPALQCLNSFLDEILVSIIISAESLNPSDLRKEGIPNVFSSSNGSTGGENTNLRSLGRSAIAEAELELRSWLEGKNSIKGFKPNGQGNGMINDKTNFNNEKAINLMRFKCVSYSTLASQDNLNEILEEEVLTAWKNVGGDSSEDTVEPAALWITAIIEHVCEHVLTQLASVVARDSEIIVAGPQELYTALCEDESIWGLFKKMKVKDQLEAVIRAGTRHKRSTPSRPSTSQSAGGRASPSMMSGSPHASKISLGHHRDSSIEATRNITSSPPQPDRSSFETNRFGGIAGGVMRKGSQFSKKSTNSPGSKHHLLRGQGHERSGSVLSDNTKSMLGAFHDRHESDATEEDEQSIQEAQDEFDALVRSGETMKVSLTPSRLKNFEGGANRRRTAESPVPSLSARSARSDNITPSQFPSPPSTEPRSTTIGQSDQYSTSHSSPTQLSSSTLASRPLADSPQRRLQARAATTIEEKADEEEKADMSKKESLMELLTSEGALESQSPTKKSGLISSNRDQIRRNVPAVVLGTPPPPPPESTFSSPSNRELDTPKAGDHAIHQPDIISSPTNAHDQSPFSPQPVLTRSQYSSSSLNRPNGKPKTPPMGGAEEDYTFPGPGQRNTKKKSEAQELADFFNNTPPPTSEPTFKSQPQSPDLDQGEGFSDPPQTAKPGKGFRALLSKATKSSKKEKEKSPQLGTSASYSKLNSSSDINVTKKSESGNAISKHRHNGSTGKSEGPKITGWAGFEDPNSQPQLGKNGGMTMPKKQKSLHSLSTVPTAFRPFAREDDYNNAQGRKGSNASRTSEYAKEAAAKYAERRNSAVDVNGRRGSAGIIAGDRRGSATASTLGLGDRRGSESTLGAGERRGSATTPTVNERRGSQPLYPSTTDNDSPIIENKKMIGLGIGAISSKTAIENGSIEKGEPPILGKTISSSASSFKRPNLEGINIPGSANSFQTAHSFLSPPSSTMTTIINEPNSSNQIQIENTNSSERITNLMNSNSTSTTKEDINIPISNKSLINDDDNNNNISNIPINDLIPLRKLLNHATTVIECKLLLDAILTQFGVPKFIEKEEEGEIEIKPEDRVLAWLLAGREGPN</sequence>
<feature type="compositionally biased region" description="Low complexity" evidence="1">
    <location>
        <begin position="459"/>
        <end position="475"/>
    </location>
</feature>
<feature type="region of interest" description="Disordered" evidence="1">
    <location>
        <begin position="858"/>
        <end position="913"/>
    </location>
</feature>
<gene>
    <name evidence="2" type="ORF">I206_01571</name>
    <name evidence="3" type="ORF">I206_103425</name>
</gene>
<dbReference type="GO" id="GO:0046982">
    <property type="term" value="F:protein heterodimerization activity"/>
    <property type="evidence" value="ECO:0007669"/>
    <property type="project" value="InterPro"/>
</dbReference>
<dbReference type="Proteomes" id="UP000094020">
    <property type="component" value="Chromosome 4"/>
</dbReference>
<accession>A0A1B9IA09</accession>